<protein>
    <submittedName>
        <fullName evidence="2">Uncharacterized protein</fullName>
    </submittedName>
</protein>
<evidence type="ECO:0000256" key="1">
    <source>
        <dbReference type="SAM" id="MobiDB-lite"/>
    </source>
</evidence>
<evidence type="ECO:0000313" key="3">
    <source>
        <dbReference type="Proteomes" id="UP000190312"/>
    </source>
</evidence>
<proteinExistence type="predicted"/>
<dbReference type="AlphaFoldDB" id="A0A1S9D461"/>
<evidence type="ECO:0000313" key="2">
    <source>
        <dbReference type="EMBL" id="OOO03859.1"/>
    </source>
</evidence>
<dbReference type="OrthoDB" id="10592388at2759"/>
<gene>
    <name evidence="2" type="ORF">OAory_01022700</name>
</gene>
<organism evidence="2 3">
    <name type="scientific">Aspergillus oryzae</name>
    <name type="common">Yellow koji mold</name>
    <dbReference type="NCBI Taxonomy" id="5062"/>
    <lineage>
        <taxon>Eukaryota</taxon>
        <taxon>Fungi</taxon>
        <taxon>Dikarya</taxon>
        <taxon>Ascomycota</taxon>
        <taxon>Pezizomycotina</taxon>
        <taxon>Eurotiomycetes</taxon>
        <taxon>Eurotiomycetidae</taxon>
        <taxon>Eurotiales</taxon>
        <taxon>Aspergillaceae</taxon>
        <taxon>Aspergillus</taxon>
        <taxon>Aspergillus subgen. Circumdati</taxon>
    </lineage>
</organism>
<dbReference type="Proteomes" id="UP000190312">
    <property type="component" value="Unassembled WGS sequence"/>
</dbReference>
<feature type="region of interest" description="Disordered" evidence="1">
    <location>
        <begin position="1"/>
        <end position="72"/>
    </location>
</feature>
<comment type="caution">
    <text evidence="2">The sequence shown here is derived from an EMBL/GenBank/DDBJ whole genome shotgun (WGS) entry which is preliminary data.</text>
</comment>
<feature type="compositionally biased region" description="Pro residues" evidence="1">
    <location>
        <begin position="8"/>
        <end position="24"/>
    </location>
</feature>
<feature type="compositionally biased region" description="Pro residues" evidence="1">
    <location>
        <begin position="50"/>
        <end position="72"/>
    </location>
</feature>
<dbReference type="EMBL" id="MKZY01000023">
    <property type="protein sequence ID" value="OOO03859.1"/>
    <property type="molecule type" value="Genomic_DNA"/>
</dbReference>
<sequence length="206" mass="22485">MLNTRIPPVSPLAPPPPPPAPLGPPLSEDTLPRPPYRDLDNLLPLFPRRSPSPPPRSLSPPPRGLSPAPPSSPLVPCRRCAKSLFVGTSIGVEGPLEYMSRGVGRPCVRYARLKKLCLPLPGPARAEVACLQALPPSQEVVKAIDDLTKYIEEANNRLGNLNKVYLCLAALRDINRNLFCLVNVHRELGGIEPLPEGDLVDWESLW</sequence>
<accession>A0A1S9D461</accession>
<reference evidence="2 3" key="1">
    <citation type="submission" date="2016-10" db="EMBL/GenBank/DDBJ databases">
        <title>Genome sequencing of Aspergillus oryzae BCC7051.</title>
        <authorList>
            <person name="Thammarongtham C."/>
            <person name="Vorapreeda T."/>
            <person name="Nookaew I."/>
            <person name="Srisuk T."/>
            <person name="Land M."/>
            <person name="Jeennor S."/>
            <person name="Laoteng K."/>
        </authorList>
    </citation>
    <scope>NUCLEOTIDE SEQUENCE [LARGE SCALE GENOMIC DNA]</scope>
    <source>
        <strain evidence="2 3">BCC7051</strain>
    </source>
</reference>
<name>A0A1S9D461_ASPOZ</name>